<organism evidence="3 4">
    <name type="scientific">Pseudomassariella vexata</name>
    <dbReference type="NCBI Taxonomy" id="1141098"/>
    <lineage>
        <taxon>Eukaryota</taxon>
        <taxon>Fungi</taxon>
        <taxon>Dikarya</taxon>
        <taxon>Ascomycota</taxon>
        <taxon>Pezizomycotina</taxon>
        <taxon>Sordariomycetes</taxon>
        <taxon>Xylariomycetidae</taxon>
        <taxon>Amphisphaeriales</taxon>
        <taxon>Pseudomassariaceae</taxon>
        <taxon>Pseudomassariella</taxon>
    </lineage>
</organism>
<feature type="domain" description="DUF1996" evidence="2">
    <location>
        <begin position="33"/>
        <end position="275"/>
    </location>
</feature>
<name>A0A1Y2E7G4_9PEZI</name>
<dbReference type="InParanoid" id="A0A1Y2E7G4"/>
<reference evidence="3 4" key="1">
    <citation type="submission" date="2016-07" db="EMBL/GenBank/DDBJ databases">
        <title>Pervasive Adenine N6-methylation of Active Genes in Fungi.</title>
        <authorList>
            <consortium name="DOE Joint Genome Institute"/>
            <person name="Mondo S.J."/>
            <person name="Dannebaum R.O."/>
            <person name="Kuo R.C."/>
            <person name="Labutti K."/>
            <person name="Haridas S."/>
            <person name="Kuo A."/>
            <person name="Salamov A."/>
            <person name="Ahrendt S.R."/>
            <person name="Lipzen A."/>
            <person name="Sullivan W."/>
            <person name="Andreopoulos W.B."/>
            <person name="Clum A."/>
            <person name="Lindquist E."/>
            <person name="Daum C."/>
            <person name="Ramamoorthy G.K."/>
            <person name="Gryganskyi A."/>
            <person name="Culley D."/>
            <person name="Magnuson J.K."/>
            <person name="James T.Y."/>
            <person name="O'Malley M.A."/>
            <person name="Stajich J.E."/>
            <person name="Spatafora J.W."/>
            <person name="Visel A."/>
            <person name="Grigoriev I.V."/>
        </authorList>
    </citation>
    <scope>NUCLEOTIDE SEQUENCE [LARGE SCALE GENOMIC DNA]</scope>
    <source>
        <strain evidence="3 4">CBS 129021</strain>
    </source>
</reference>
<sequence>MHSNLITALALLAPNVDALLRFSCSQLVTERLDPLVNPGVTGSPHLHQVVGGNAFNASMLSDIPSSATCTTCTFADDFSNYWTAVLYFRARNGTFKRVPQVPNIGFESATGGMTVYYTPSYNGGKVTAFKPGFRMLVGNPTYRTAEQANQFPQLTYTCLQDRGTRTGETKDLPAKPCPAGIMSNIRFPTCWDGVNLDSADHMSHVAYPSSGTFESGGPCPSTHPVPIPQVFYEVIWDTSKFNDNSLWPEGGSQPFVWSYGDPLGYGTHGDYVFGWKGNALQTAMDSNCNINCPQLKTQSIATGNQCVKKTSVTEDIDGFEPMLEDIQSQGQRRRQLRLMSSVLSTVSPSS</sequence>
<evidence type="ECO:0000256" key="1">
    <source>
        <dbReference type="SAM" id="SignalP"/>
    </source>
</evidence>
<evidence type="ECO:0000313" key="3">
    <source>
        <dbReference type="EMBL" id="ORY67501.1"/>
    </source>
</evidence>
<dbReference type="PANTHER" id="PTHR43662:SF13">
    <property type="entry name" value="DUF1996 DOMAIN-CONTAINING PROTEIN"/>
    <property type="match status" value="1"/>
</dbReference>
<dbReference type="Pfam" id="PF09362">
    <property type="entry name" value="DUF1996"/>
    <property type="match status" value="1"/>
</dbReference>
<dbReference type="InterPro" id="IPR018535">
    <property type="entry name" value="DUF1996"/>
</dbReference>
<feature type="chain" id="PRO_5013299539" description="DUF1996 domain-containing protein" evidence="1">
    <location>
        <begin position="19"/>
        <end position="350"/>
    </location>
</feature>
<dbReference type="EMBL" id="MCFJ01000004">
    <property type="protein sequence ID" value="ORY67501.1"/>
    <property type="molecule type" value="Genomic_DNA"/>
</dbReference>
<protein>
    <recommendedName>
        <fullName evidence="2">DUF1996 domain-containing protein</fullName>
    </recommendedName>
</protein>
<gene>
    <name evidence="3" type="ORF">BCR38DRAFT_456251</name>
</gene>
<keyword evidence="4" id="KW-1185">Reference proteome</keyword>
<feature type="signal peptide" evidence="1">
    <location>
        <begin position="1"/>
        <end position="18"/>
    </location>
</feature>
<keyword evidence="1" id="KW-0732">Signal</keyword>
<dbReference type="OrthoDB" id="74764at2759"/>
<dbReference type="RefSeq" id="XP_040718125.1">
    <property type="nucleotide sequence ID" value="XM_040861895.1"/>
</dbReference>
<dbReference type="GeneID" id="63778107"/>
<dbReference type="AlphaFoldDB" id="A0A1Y2E7G4"/>
<dbReference type="Proteomes" id="UP000193689">
    <property type="component" value="Unassembled WGS sequence"/>
</dbReference>
<comment type="caution">
    <text evidence="3">The sequence shown here is derived from an EMBL/GenBank/DDBJ whole genome shotgun (WGS) entry which is preliminary data.</text>
</comment>
<evidence type="ECO:0000259" key="2">
    <source>
        <dbReference type="Pfam" id="PF09362"/>
    </source>
</evidence>
<evidence type="ECO:0000313" key="4">
    <source>
        <dbReference type="Proteomes" id="UP000193689"/>
    </source>
</evidence>
<proteinExistence type="predicted"/>
<dbReference type="PANTHER" id="PTHR43662">
    <property type="match status" value="1"/>
</dbReference>
<accession>A0A1Y2E7G4</accession>
<dbReference type="STRING" id="1141098.A0A1Y2E7G4"/>